<proteinExistence type="predicted"/>
<protein>
    <recommendedName>
        <fullName evidence="3">BTB domain-containing protein</fullName>
    </recommendedName>
</protein>
<dbReference type="Proteomes" id="UP000076532">
    <property type="component" value="Unassembled WGS sequence"/>
</dbReference>
<evidence type="ECO:0000313" key="2">
    <source>
        <dbReference type="Proteomes" id="UP000076532"/>
    </source>
</evidence>
<dbReference type="EMBL" id="KV417599">
    <property type="protein sequence ID" value="KZP15943.1"/>
    <property type="molecule type" value="Genomic_DNA"/>
</dbReference>
<feature type="non-terminal residue" evidence="1">
    <location>
        <position position="1"/>
    </location>
</feature>
<keyword evidence="2" id="KW-1185">Reference proteome</keyword>
<evidence type="ECO:0008006" key="3">
    <source>
        <dbReference type="Google" id="ProtNLM"/>
    </source>
</evidence>
<sequence length="102" mass="11626">ALEILFQYSRNRDKPDLSEHPLMSFEDVSAVAEVSEKYFVFAAMEVCKIHMRVAILKYPLEVLTYASRHRHDKIYNKVAPRTIDSSAQDLSALGGTTVIPWV</sequence>
<name>A0A166ENN7_9AGAM</name>
<evidence type="ECO:0000313" key="1">
    <source>
        <dbReference type="EMBL" id="KZP15943.1"/>
    </source>
</evidence>
<organism evidence="1 2">
    <name type="scientific">Athelia psychrophila</name>
    <dbReference type="NCBI Taxonomy" id="1759441"/>
    <lineage>
        <taxon>Eukaryota</taxon>
        <taxon>Fungi</taxon>
        <taxon>Dikarya</taxon>
        <taxon>Basidiomycota</taxon>
        <taxon>Agaricomycotina</taxon>
        <taxon>Agaricomycetes</taxon>
        <taxon>Agaricomycetidae</taxon>
        <taxon>Atheliales</taxon>
        <taxon>Atheliaceae</taxon>
        <taxon>Athelia</taxon>
    </lineage>
</organism>
<dbReference type="OrthoDB" id="3184970at2759"/>
<gene>
    <name evidence="1" type="ORF">FIBSPDRAFT_688132</name>
</gene>
<accession>A0A166ENN7</accession>
<feature type="non-terminal residue" evidence="1">
    <location>
        <position position="102"/>
    </location>
</feature>
<dbReference type="AlphaFoldDB" id="A0A166ENN7"/>
<reference evidence="1 2" key="1">
    <citation type="journal article" date="2016" name="Mol. Biol. Evol.">
        <title>Comparative Genomics of Early-Diverging Mushroom-Forming Fungi Provides Insights into the Origins of Lignocellulose Decay Capabilities.</title>
        <authorList>
            <person name="Nagy L.G."/>
            <person name="Riley R."/>
            <person name="Tritt A."/>
            <person name="Adam C."/>
            <person name="Daum C."/>
            <person name="Floudas D."/>
            <person name="Sun H."/>
            <person name="Yadav J.S."/>
            <person name="Pangilinan J."/>
            <person name="Larsson K.H."/>
            <person name="Matsuura K."/>
            <person name="Barry K."/>
            <person name="Labutti K."/>
            <person name="Kuo R."/>
            <person name="Ohm R.A."/>
            <person name="Bhattacharya S.S."/>
            <person name="Shirouzu T."/>
            <person name="Yoshinaga Y."/>
            <person name="Martin F.M."/>
            <person name="Grigoriev I.V."/>
            <person name="Hibbett D.S."/>
        </authorList>
    </citation>
    <scope>NUCLEOTIDE SEQUENCE [LARGE SCALE GENOMIC DNA]</scope>
    <source>
        <strain evidence="1 2">CBS 109695</strain>
    </source>
</reference>